<reference evidence="3 4" key="1">
    <citation type="submission" date="2018-12" db="EMBL/GenBank/DDBJ databases">
        <title>Genome analysis provides insights into bioremediation potentialities of Halogeometricum borinquense strain N11.</title>
        <authorList>
            <person name="Najjari A."/>
            <person name="Youssef N."/>
            <person name="Fhoula I."/>
            <person name="Ben Dhia O."/>
            <person name="Mahjoubi M."/>
            <person name="Ouzari H.I."/>
            <person name="Cherif A."/>
        </authorList>
    </citation>
    <scope>NUCLEOTIDE SEQUENCE [LARGE SCALE GENOMIC DNA]</scope>
    <source>
        <strain evidence="3 4">N11</strain>
    </source>
</reference>
<dbReference type="RefSeq" id="WP_129783532.1">
    <property type="nucleotide sequence ID" value="NZ_RZHH01000002.1"/>
</dbReference>
<evidence type="ECO:0000313" key="4">
    <source>
        <dbReference type="Proteomes" id="UP000294028"/>
    </source>
</evidence>
<evidence type="ECO:0000313" key="3">
    <source>
        <dbReference type="EMBL" id="RYJ13053.1"/>
    </source>
</evidence>
<comment type="caution">
    <text evidence="3">The sequence shown here is derived from an EMBL/GenBank/DDBJ whole genome shotgun (WGS) entry which is preliminary data.</text>
</comment>
<name>A0A482TGN9_9EURY</name>
<feature type="region of interest" description="Disordered" evidence="1">
    <location>
        <begin position="155"/>
        <end position="178"/>
    </location>
</feature>
<dbReference type="PANTHER" id="PTHR39081">
    <property type="entry name" value="MUT7-C DOMAIN-CONTAINING PROTEIN"/>
    <property type="match status" value="1"/>
</dbReference>
<organism evidence="3 4">
    <name type="scientific">Halogeometricum borinquense</name>
    <dbReference type="NCBI Taxonomy" id="60847"/>
    <lineage>
        <taxon>Archaea</taxon>
        <taxon>Methanobacteriati</taxon>
        <taxon>Methanobacteriota</taxon>
        <taxon>Stenosarchaea group</taxon>
        <taxon>Halobacteria</taxon>
        <taxon>Halobacteriales</taxon>
        <taxon>Haloferacaceae</taxon>
        <taxon>Halogeometricum</taxon>
    </lineage>
</organism>
<gene>
    <name evidence="3" type="ORF">ELS19_03090</name>
</gene>
<accession>A0A482TGN9</accession>
<dbReference type="EMBL" id="RZHH01000002">
    <property type="protein sequence ID" value="RYJ13053.1"/>
    <property type="molecule type" value="Genomic_DNA"/>
</dbReference>
<sequence length="178" mass="20007">MTDRPESDDERERLLLDAMLGKLTTYLRMCGYDAAYALDDGPDPGDDALLERAREENRTLVTRDERLARRAPDGVLVTTRAITDQLREFSSAGYAVELRGGPVRCSTCNGQVERVGTDEPVPEYAPDPGEQPLWRCLDCGQVYWKGSHWDDVAKRIDAKENERDGGDEQQRDGGDETR</sequence>
<dbReference type="Proteomes" id="UP000294028">
    <property type="component" value="Unassembled WGS sequence"/>
</dbReference>
<feature type="domain" description="Mut7-C RNAse" evidence="2">
    <location>
        <begin position="13"/>
        <end position="155"/>
    </location>
</feature>
<dbReference type="InterPro" id="IPR002782">
    <property type="entry name" value="Mut7-C_RNAse_dom"/>
</dbReference>
<protein>
    <recommendedName>
        <fullName evidence="2">Mut7-C RNAse domain-containing protein</fullName>
    </recommendedName>
</protein>
<proteinExistence type="predicted"/>
<dbReference type="PANTHER" id="PTHR39081:SF1">
    <property type="entry name" value="MUT7-C RNASE DOMAIN-CONTAINING PROTEIN"/>
    <property type="match status" value="1"/>
</dbReference>
<evidence type="ECO:0000256" key="1">
    <source>
        <dbReference type="SAM" id="MobiDB-lite"/>
    </source>
</evidence>
<dbReference type="Pfam" id="PF01927">
    <property type="entry name" value="Mut7-C"/>
    <property type="match status" value="1"/>
</dbReference>
<dbReference type="AlphaFoldDB" id="A0A482TGN9"/>
<evidence type="ECO:0000259" key="2">
    <source>
        <dbReference type="Pfam" id="PF01927"/>
    </source>
</evidence>